<evidence type="ECO:0000313" key="5">
    <source>
        <dbReference type="Proteomes" id="UP000501325"/>
    </source>
</evidence>
<protein>
    <submittedName>
        <fullName evidence="2">TraB/GumN family protein</fullName>
    </submittedName>
</protein>
<proteinExistence type="predicted"/>
<accession>A0A6G7EI38</accession>
<dbReference type="EMBL" id="UXHF01000066">
    <property type="protein sequence ID" value="VDC51319.1"/>
    <property type="molecule type" value="Genomic_DNA"/>
</dbReference>
<reference evidence="2 5" key="2">
    <citation type="submission" date="2020-01" db="EMBL/GenBank/DDBJ databases">
        <authorList>
            <person name="Wang S."/>
        </authorList>
    </citation>
    <scope>NUCLEOTIDE SEQUENCE [LARGE SCALE GENOMIC DNA]</scope>
    <source>
        <strain evidence="2 5">D151-2-6</strain>
    </source>
</reference>
<evidence type="ECO:0000313" key="4">
    <source>
        <dbReference type="Proteomes" id="UP000289220"/>
    </source>
</evidence>
<reference evidence="3 4" key="1">
    <citation type="submission" date="2018-11" db="EMBL/GenBank/DDBJ databases">
        <authorList>
            <person name="Peiro R."/>
            <person name="Begona"/>
            <person name="Cbmso G."/>
            <person name="Lopez M."/>
            <person name="Gonzalez S."/>
            <person name="Sacristan E."/>
            <person name="Castillo E."/>
        </authorList>
    </citation>
    <scope>NUCLEOTIDE SEQUENCE [LARGE SCALE GENOMIC DNA]</scope>
    <source>
        <strain evidence="3">Brev_genome</strain>
    </source>
</reference>
<evidence type="ECO:0000313" key="3">
    <source>
        <dbReference type="EMBL" id="VDC51319.1"/>
    </source>
</evidence>
<dbReference type="CDD" id="cd14789">
    <property type="entry name" value="Tiki"/>
    <property type="match status" value="1"/>
</dbReference>
<dbReference type="RefSeq" id="WP_008261038.1">
    <property type="nucleotide sequence ID" value="NZ_CP048751.1"/>
</dbReference>
<feature type="signal peptide" evidence="1">
    <location>
        <begin position="1"/>
        <end position="40"/>
    </location>
</feature>
<dbReference type="KEGG" id="bmed:GYM46_10315"/>
<name>A0A6G7EI38_9CAUL</name>
<dbReference type="Proteomes" id="UP000289220">
    <property type="component" value="Unassembled WGS sequence"/>
</dbReference>
<sequence>MTLSKRLKSSVSNLAQGAVGVAAGLALVFAIAGAPAQALAQPQTQAAPAPAAAAAPAIQGQGPALWVVKDADSTLYLFGTVHVLRPTTGWNSPRVQAAFESASDIWFEISNPDDQAAVIPLVQQYGMSPQIPLSSRLTAEEVAQLDVAAQTIGLTAAQMEPMKPWLVGLTLSVAPLLKAGYDPQSGVEQALKARAIAAGKPVHGLETIEEQIGMLATLPDDVQLELLRETLKDYDQAVVRLDSMVEAWAKGDVKALDKIVVEEMKTDAPELYKVLLVDRNTDWADQIQTQLQGSGTAFIAVGAAHLTGDDSVQSILKSRGVAVESVE</sequence>
<dbReference type="InterPro" id="IPR002816">
    <property type="entry name" value="TraB/PrgY/GumN_fam"/>
</dbReference>
<dbReference type="Proteomes" id="UP000501325">
    <property type="component" value="Chromosome"/>
</dbReference>
<evidence type="ECO:0000256" key="1">
    <source>
        <dbReference type="SAM" id="SignalP"/>
    </source>
</evidence>
<evidence type="ECO:0000313" key="2">
    <source>
        <dbReference type="EMBL" id="QIH73311.1"/>
    </source>
</evidence>
<keyword evidence="4" id="KW-1185">Reference proteome</keyword>
<dbReference type="AlphaFoldDB" id="A0A6G7EI38"/>
<feature type="chain" id="PRO_5044632395" evidence="1">
    <location>
        <begin position="41"/>
        <end position="327"/>
    </location>
</feature>
<keyword evidence="1" id="KW-0732">Signal</keyword>
<dbReference type="PANTHER" id="PTHR40590">
    <property type="entry name" value="CYTOPLASMIC PROTEIN-RELATED"/>
    <property type="match status" value="1"/>
</dbReference>
<dbReference type="InterPro" id="IPR047111">
    <property type="entry name" value="YbaP-like"/>
</dbReference>
<dbReference type="EMBL" id="CP048751">
    <property type="protein sequence ID" value="QIH73311.1"/>
    <property type="molecule type" value="Genomic_DNA"/>
</dbReference>
<dbReference type="Pfam" id="PF01963">
    <property type="entry name" value="TraB_PrgY_gumN"/>
    <property type="match status" value="1"/>
</dbReference>
<organism evidence="3 4">
    <name type="scientific">Brevundimonas mediterranea</name>
    <dbReference type="NCBI Taxonomy" id="74329"/>
    <lineage>
        <taxon>Bacteria</taxon>
        <taxon>Pseudomonadati</taxon>
        <taxon>Pseudomonadota</taxon>
        <taxon>Alphaproteobacteria</taxon>
        <taxon>Caulobacterales</taxon>
        <taxon>Caulobacteraceae</taxon>
        <taxon>Brevundimonas</taxon>
    </lineage>
</organism>
<dbReference type="PANTHER" id="PTHR40590:SF1">
    <property type="entry name" value="CYTOPLASMIC PROTEIN"/>
    <property type="match status" value="1"/>
</dbReference>
<gene>
    <name evidence="3" type="ORF">BREV_BREV_02670</name>
    <name evidence="2" type="ORF">GYM46_10315</name>
</gene>